<proteinExistence type="predicted"/>
<evidence type="ECO:0000313" key="1">
    <source>
        <dbReference type="EMBL" id="GFE54588.1"/>
    </source>
</evidence>
<gene>
    <name evidence="1" type="ORF">BaOVIS_019920</name>
</gene>
<reference evidence="1" key="1">
    <citation type="submission" date="2019-12" db="EMBL/GenBank/DDBJ databases">
        <title>Genome sequence of Babesia ovis.</title>
        <authorList>
            <person name="Yamagishi J."/>
            <person name="Sevinc F."/>
            <person name="Xuan X."/>
        </authorList>
    </citation>
    <scope>NUCLEOTIDE SEQUENCE</scope>
    <source>
        <strain evidence="1">Selcuk</strain>
    </source>
</reference>
<dbReference type="Proteomes" id="UP001057455">
    <property type="component" value="Unassembled WGS sequence"/>
</dbReference>
<keyword evidence="2" id="KW-1185">Reference proteome</keyword>
<accession>A0A9W5TD91</accession>
<organism evidence="1 2">
    <name type="scientific">Babesia ovis</name>
    <dbReference type="NCBI Taxonomy" id="5869"/>
    <lineage>
        <taxon>Eukaryota</taxon>
        <taxon>Sar</taxon>
        <taxon>Alveolata</taxon>
        <taxon>Apicomplexa</taxon>
        <taxon>Aconoidasida</taxon>
        <taxon>Piroplasmida</taxon>
        <taxon>Babesiidae</taxon>
        <taxon>Babesia</taxon>
    </lineage>
</organism>
<evidence type="ECO:0000313" key="2">
    <source>
        <dbReference type="Proteomes" id="UP001057455"/>
    </source>
</evidence>
<dbReference type="EMBL" id="BLIY01000017">
    <property type="protein sequence ID" value="GFE54588.1"/>
    <property type="molecule type" value="Genomic_DNA"/>
</dbReference>
<sequence>MSNDVESLPEGGDVCDVAFRLESYGADDSKVLRYFNGCIIRESDVRDYFTARASLPSDNSCGLEEALDRCNNENWHITASTLCMASSIWAQKSTPVEWDEARTHQQNANQVFAKARALLDCLHSSQRLRLNHAVSPHKSSGNVVKYAITSRNGRLAECASKSRELGGVVSRSIGVQINFLRVVSEIKTQFKVLLNVRNHVDVSSLDVDYPASFSVFVLFYDMDFRMELEGDSKVWEAWDVHRLSNPGTPQQCLVSYYEDNKHDANLMTKMTFPTVVSHFIERNYALTVNGAHVPVYTREGQNPVVFRLRVAQMCLIDRFIFTSLCQSALEPLRSQQPISVDGISVFVKSMTSERLSFVFEGQILELRYTSCGDEETGEVVWRLVLTKLRDLALESWKRQVYERVNEDMRLFSTFLRYTVNLFTKFTLT</sequence>
<keyword evidence="1" id="KW-0675">Receptor</keyword>
<dbReference type="OrthoDB" id="364359at2759"/>
<name>A0A9W5TD91_BABOV</name>
<protein>
    <submittedName>
        <fullName evidence="1">Extracellular ligand-binding receptor, putative</fullName>
    </submittedName>
</protein>
<comment type="caution">
    <text evidence="1">The sequence shown here is derived from an EMBL/GenBank/DDBJ whole genome shotgun (WGS) entry which is preliminary data.</text>
</comment>
<dbReference type="AlphaFoldDB" id="A0A9W5TD91"/>